<organism evidence="3">
    <name type="scientific">Ignisphaera aggregans</name>
    <dbReference type="NCBI Taxonomy" id="334771"/>
    <lineage>
        <taxon>Archaea</taxon>
        <taxon>Thermoproteota</taxon>
        <taxon>Thermoprotei</taxon>
        <taxon>Desulfurococcales</taxon>
        <taxon>Desulfurococcaceae</taxon>
        <taxon>Ignisphaera</taxon>
    </lineage>
</organism>
<evidence type="ECO:0000256" key="2">
    <source>
        <dbReference type="SAM" id="Phobius"/>
    </source>
</evidence>
<keyword evidence="2" id="KW-0812">Transmembrane</keyword>
<comment type="caution">
    <text evidence="3">The sequence shown here is derived from an EMBL/GenBank/DDBJ whole genome shotgun (WGS) entry which is preliminary data.</text>
</comment>
<keyword evidence="2" id="KW-1133">Transmembrane helix</keyword>
<name>A0A7J3ZA38_9CREN</name>
<reference evidence="3" key="1">
    <citation type="journal article" date="2020" name="mSystems">
        <title>Genome- and Community-Level Interaction Insights into Carbon Utilization and Element Cycling Functions of Hydrothermarchaeota in Hydrothermal Sediment.</title>
        <authorList>
            <person name="Zhou Z."/>
            <person name="Liu Y."/>
            <person name="Xu W."/>
            <person name="Pan J."/>
            <person name="Luo Z.H."/>
            <person name="Li M."/>
        </authorList>
    </citation>
    <scope>NUCLEOTIDE SEQUENCE [LARGE SCALE GENOMIC DNA]</scope>
    <source>
        <strain evidence="3">SpSt-1105</strain>
    </source>
</reference>
<proteinExistence type="predicted"/>
<evidence type="ECO:0000256" key="1">
    <source>
        <dbReference type="SAM" id="Coils"/>
    </source>
</evidence>
<keyword evidence="1" id="KW-0175">Coiled coil</keyword>
<sequence>MKVSIASALLALFISVNLLNSPLVVSQRTVLDAPKIFFYGRGVPQLITVLRDLPSAMDEGVDVSVYLRGGRPIAIAFKESATLITLGLGIEIDNVSLEELKLSSFMLELGGFYSKAIYYVSGSQITIYTMPFYSAKSVYTSVCPSTSGPVMTVEFVVNLNTSYVLFNVSENSVVIETRGNKVTISVMSSIKTLHTTNTSIEVGVLVSSGSCANIVVSFDKSIEITEDAVIQFIDYTAHVFNKLFTEYPTIQTTSYEVSSLYVLSLFNTINMLSSKGLEDIFIGMLPTEVVSYLYLSTLMNTSMSCYYPSSQLSSIDEAYANAVALYLHLARAECSKVIDVQRLLGVLKVLINASTSSSSLELAKARRALSIIELVATLRGYPDIASQARTYRSLAEESLHNLYTGVRYSIKAGEDVLSYENVIEASAIPAYKVPNSEDHMYSVADFLSRVDVQKIRMPREVITDAIEALAYYGYTAQALKLISAYFKSVLYDGVPCIDFYRAVLRGFLGIDIVLEGVSLVPQLPLVLANTTLTIGKMSISYVNWGNEIDSMYVDGFLHTQSVIGWYKWFGSNSITVVMRRKSLFEMCIGVMRAGAPITNETVFTFSSSGFSSIGITNSSGCFCTLVPCGDRWFHIIIENVSVSLSLEAFPCKSSYLVIDLAKEQQSVSDVVARIEGIIKRLNALNSSISQLLLSMQSTQAELQNLRQNLSSVAEQIESAHTTQSFLNRITYIAIGVATLSLALSLLALWRRK</sequence>
<accession>A0A7J3ZA38</accession>
<keyword evidence="2" id="KW-0472">Membrane</keyword>
<feature type="transmembrane region" description="Helical" evidence="2">
    <location>
        <begin position="729"/>
        <end position="749"/>
    </location>
</feature>
<evidence type="ECO:0000313" key="3">
    <source>
        <dbReference type="EMBL" id="HHQ51043.1"/>
    </source>
</evidence>
<gene>
    <name evidence="3" type="ORF">ENM66_06820</name>
</gene>
<feature type="coiled-coil region" evidence="1">
    <location>
        <begin position="688"/>
        <end position="722"/>
    </location>
</feature>
<dbReference type="AlphaFoldDB" id="A0A7J3ZA38"/>
<dbReference type="EMBL" id="DRYQ01000096">
    <property type="protein sequence ID" value="HHQ51043.1"/>
    <property type="molecule type" value="Genomic_DNA"/>
</dbReference>
<protein>
    <submittedName>
        <fullName evidence="3">Uncharacterized protein</fullName>
    </submittedName>
</protein>